<dbReference type="Gene3D" id="1.10.10.60">
    <property type="entry name" value="Homeodomain-like"/>
    <property type="match status" value="1"/>
</dbReference>
<dbReference type="EMBL" id="JAYWVC010000108">
    <property type="protein sequence ID" value="MED7825440.1"/>
    <property type="molecule type" value="Genomic_DNA"/>
</dbReference>
<protein>
    <submittedName>
        <fullName evidence="1">Transposase</fullName>
    </submittedName>
</protein>
<dbReference type="Proteomes" id="UP001333996">
    <property type="component" value="Unassembled WGS sequence"/>
</dbReference>
<dbReference type="InterPro" id="IPR009057">
    <property type="entry name" value="Homeodomain-like_sf"/>
</dbReference>
<dbReference type="SUPFAM" id="SSF46689">
    <property type="entry name" value="Homeodomain-like"/>
    <property type="match status" value="1"/>
</dbReference>
<dbReference type="InterPro" id="IPR002514">
    <property type="entry name" value="Transposase_8"/>
</dbReference>
<reference evidence="1" key="1">
    <citation type="submission" date="2024-01" db="EMBL/GenBank/DDBJ databases">
        <title>First draft genome sequence data of TA4-1, the type strain of Gram-positive actinobacterium Streptomyces chiangmaiensis.</title>
        <authorList>
            <person name="Yasawong M."/>
            <person name="Nantapong N."/>
        </authorList>
    </citation>
    <scope>NUCLEOTIDE SEQUENCE</scope>
    <source>
        <strain evidence="1">TA4-1</strain>
    </source>
</reference>
<evidence type="ECO:0000313" key="1">
    <source>
        <dbReference type="EMBL" id="MED7825440.1"/>
    </source>
</evidence>
<organism evidence="1 2">
    <name type="scientific">Streptomyces chiangmaiensis</name>
    <dbReference type="NCBI Taxonomy" id="766497"/>
    <lineage>
        <taxon>Bacteria</taxon>
        <taxon>Bacillati</taxon>
        <taxon>Actinomycetota</taxon>
        <taxon>Actinomycetes</taxon>
        <taxon>Kitasatosporales</taxon>
        <taxon>Streptomycetaceae</taxon>
        <taxon>Streptomyces</taxon>
    </lineage>
</organism>
<proteinExistence type="predicted"/>
<dbReference type="Pfam" id="PF01527">
    <property type="entry name" value="HTH_Tnp_1"/>
    <property type="match status" value="1"/>
</dbReference>
<dbReference type="RefSeq" id="WP_329509852.1">
    <property type="nucleotide sequence ID" value="NZ_BAAAYZ010000132.1"/>
</dbReference>
<gene>
    <name evidence="1" type="ORF">VXC91_26505</name>
</gene>
<accession>A0ABU7FMU1</accession>
<keyword evidence="2" id="KW-1185">Reference proteome</keyword>
<sequence>MRPSSAATSSIWSSLPEFRRHVLDLVESGRKTAEVAKLLGISEQTIYGWHRQHLKDTGQMPGVPTHKQAELTVARKRIAELEAEPAVLRRAAELLGEATSLKGGSKPSA</sequence>
<comment type="caution">
    <text evidence="1">The sequence shown here is derived from an EMBL/GenBank/DDBJ whole genome shotgun (WGS) entry which is preliminary data.</text>
</comment>
<evidence type="ECO:0000313" key="2">
    <source>
        <dbReference type="Proteomes" id="UP001333996"/>
    </source>
</evidence>
<name>A0ABU7FMU1_9ACTN</name>